<feature type="region of interest" description="Disordered" evidence="1">
    <location>
        <begin position="316"/>
        <end position="393"/>
    </location>
</feature>
<evidence type="ECO:0000256" key="1">
    <source>
        <dbReference type="SAM" id="MobiDB-lite"/>
    </source>
</evidence>
<feature type="compositionally biased region" description="Basic residues" evidence="1">
    <location>
        <begin position="363"/>
        <end position="378"/>
    </location>
</feature>
<evidence type="ECO:0000313" key="4">
    <source>
        <dbReference type="Proteomes" id="UP001152519"/>
    </source>
</evidence>
<dbReference type="AlphaFoldDB" id="A0A9W4DT41"/>
<sequence>MYRRALRASAVALVMSGAALALAPSALAIDDTRQMTLSVDAPTEIGFAGGPVEFTETFGNTGTTFVPEYLHFAAETGSGVSADSMTLDYLAANGKWEPLDLTYNANYGEFYGRTTETFSVAPGTTQTVHLRIGMPMGTPHHGDTNGGTDHITLNSSLIPEGELIADVDDTHTIKVTPPAHSFVEVPLYASPGGAPIEFGAKLTNTTKSKYTNLSYVLFTDKYTSVQVLKGDKWTTVPAVTNPDADYFAQGFYLAGPNSTVAPDSSSTTRVRVAWRADAPVARARLEGCVIVNERPGTPAFDGTTFCDDSTWLNVTNALDPTPTPTATASAPATPTATATTTPPGTGPRRAARRDRRRQLGDHRRPRGRRAPAGRRRHPGLGPAASSQQPLTLP</sequence>
<feature type="signal peptide" evidence="2">
    <location>
        <begin position="1"/>
        <end position="28"/>
    </location>
</feature>
<proteinExistence type="predicted"/>
<keyword evidence="2" id="KW-0732">Signal</keyword>
<reference evidence="3" key="1">
    <citation type="submission" date="2021-05" db="EMBL/GenBank/DDBJ databases">
        <authorList>
            <person name="Arsene-Ploetze F."/>
        </authorList>
    </citation>
    <scope>NUCLEOTIDE SEQUENCE</scope>
    <source>
        <strain evidence="3">DSM 42138</strain>
    </source>
</reference>
<feature type="compositionally biased region" description="Low complexity" evidence="1">
    <location>
        <begin position="324"/>
        <end position="348"/>
    </location>
</feature>
<dbReference type="Proteomes" id="UP001152519">
    <property type="component" value="Unassembled WGS sequence"/>
</dbReference>
<gene>
    <name evidence="3" type="ORF">SCOCK_20067</name>
</gene>
<evidence type="ECO:0000256" key="2">
    <source>
        <dbReference type="SAM" id="SignalP"/>
    </source>
</evidence>
<organism evidence="3 4">
    <name type="scientific">Actinacidiphila cocklensis</name>
    <dbReference type="NCBI Taxonomy" id="887465"/>
    <lineage>
        <taxon>Bacteria</taxon>
        <taxon>Bacillati</taxon>
        <taxon>Actinomycetota</taxon>
        <taxon>Actinomycetes</taxon>
        <taxon>Kitasatosporales</taxon>
        <taxon>Streptomycetaceae</taxon>
        <taxon>Actinacidiphila</taxon>
    </lineage>
</organism>
<keyword evidence="4" id="KW-1185">Reference proteome</keyword>
<protein>
    <submittedName>
        <fullName evidence="3">LPXTG cell wall anchor domain protein</fullName>
    </submittedName>
</protein>
<accession>A0A9W4DT41</accession>
<name>A0A9W4DT41_9ACTN</name>
<comment type="caution">
    <text evidence="3">The sequence shown here is derived from an EMBL/GenBank/DDBJ whole genome shotgun (WGS) entry which is preliminary data.</text>
</comment>
<dbReference type="EMBL" id="CAJSLV010000048">
    <property type="protein sequence ID" value="CAG6393036.1"/>
    <property type="molecule type" value="Genomic_DNA"/>
</dbReference>
<evidence type="ECO:0000313" key="3">
    <source>
        <dbReference type="EMBL" id="CAG6393036.1"/>
    </source>
</evidence>
<feature type="chain" id="PRO_5040762419" evidence="2">
    <location>
        <begin position="29"/>
        <end position="393"/>
    </location>
</feature>